<evidence type="ECO:0000313" key="1">
    <source>
        <dbReference type="EMBL" id="GAA0553440.1"/>
    </source>
</evidence>
<dbReference type="EMBL" id="JACHMV010000001">
    <property type="protein sequence ID" value="MBB4778876.1"/>
    <property type="molecule type" value="Genomic_DNA"/>
</dbReference>
<name>A0A7W7IL34_9ACTN</name>
<evidence type="ECO:0000313" key="2">
    <source>
        <dbReference type="EMBL" id="MBB4778876.1"/>
    </source>
</evidence>
<sequence>MSNTPLPSPTNASPTIPSLTAAELAEVLFCSGLQESDHPTAEQVRAAIEARLGACGGDRHACLAVVAQEAGDHPETYLARMRWALTTVSETYRGDLAAA</sequence>
<reference evidence="1" key="4">
    <citation type="submission" date="2023-12" db="EMBL/GenBank/DDBJ databases">
        <authorList>
            <person name="Sun Q."/>
            <person name="Inoue M."/>
        </authorList>
    </citation>
    <scope>NUCLEOTIDE SEQUENCE</scope>
    <source>
        <strain evidence="1">JCM 10667</strain>
    </source>
</reference>
<gene>
    <name evidence="2" type="ORF">F4557_007294</name>
    <name evidence="1" type="ORF">GCM10009546_14340</name>
</gene>
<protein>
    <submittedName>
        <fullName evidence="2">Uncharacterized protein</fullName>
    </submittedName>
</protein>
<dbReference type="RefSeq" id="WP_184890101.1">
    <property type="nucleotide sequence ID" value="NZ_BAAAHD010000012.1"/>
</dbReference>
<keyword evidence="4" id="KW-1185">Reference proteome</keyword>
<comment type="caution">
    <text evidence="2">The sequence shown here is derived from an EMBL/GenBank/DDBJ whole genome shotgun (WGS) entry which is preliminary data.</text>
</comment>
<organism evidence="2 3">
    <name type="scientific">Actinomadura livida</name>
    <dbReference type="NCBI Taxonomy" id="79909"/>
    <lineage>
        <taxon>Bacteria</taxon>
        <taxon>Bacillati</taxon>
        <taxon>Actinomycetota</taxon>
        <taxon>Actinomycetes</taxon>
        <taxon>Streptosporangiales</taxon>
        <taxon>Thermomonosporaceae</taxon>
        <taxon>Actinomadura</taxon>
    </lineage>
</organism>
<reference evidence="1" key="1">
    <citation type="journal article" date="2014" name="Int. J. Syst. Evol. Microbiol.">
        <title>Complete genome of a new Firmicutes species belonging to the dominant human colonic microbiota ('Ruminococcus bicirculans') reveals two chromosomes and a selective capacity to utilize plant glucans.</title>
        <authorList>
            <consortium name="NISC Comparative Sequencing Program"/>
            <person name="Wegmann U."/>
            <person name="Louis P."/>
            <person name="Goesmann A."/>
            <person name="Henrissat B."/>
            <person name="Duncan S.H."/>
            <person name="Flint H.J."/>
        </authorList>
    </citation>
    <scope>NUCLEOTIDE SEQUENCE</scope>
    <source>
        <strain evidence="1">JCM 10667</strain>
    </source>
</reference>
<evidence type="ECO:0000313" key="4">
    <source>
        <dbReference type="Proteomes" id="UP001501427"/>
    </source>
</evidence>
<accession>A0A7W7IL34</accession>
<dbReference type="AlphaFoldDB" id="A0A7W7IL34"/>
<proteinExistence type="predicted"/>
<reference evidence="4" key="2">
    <citation type="journal article" date="2019" name="Int. J. Syst. Evol. Microbiol.">
        <title>The Global Catalogue of Microorganisms (GCM) 10K type strain sequencing project: providing services to taxonomists for standard genome sequencing and annotation.</title>
        <authorList>
            <consortium name="The Broad Institute Genomics Platform"/>
            <consortium name="The Broad Institute Genome Sequencing Center for Infectious Disease"/>
            <person name="Wu L."/>
            <person name="Ma J."/>
        </authorList>
    </citation>
    <scope>NUCLEOTIDE SEQUENCE [LARGE SCALE GENOMIC DNA]</scope>
    <source>
        <strain evidence="4">JCM 10667</strain>
    </source>
</reference>
<dbReference type="Proteomes" id="UP000549343">
    <property type="component" value="Unassembled WGS sequence"/>
</dbReference>
<reference evidence="2 3" key="3">
    <citation type="submission" date="2020-08" db="EMBL/GenBank/DDBJ databases">
        <title>Sequencing the genomes of 1000 actinobacteria strains.</title>
        <authorList>
            <person name="Klenk H.-P."/>
        </authorList>
    </citation>
    <scope>NUCLEOTIDE SEQUENCE [LARGE SCALE GENOMIC DNA]</scope>
    <source>
        <strain evidence="2 3">DSM 44772</strain>
    </source>
</reference>
<dbReference type="Proteomes" id="UP001501427">
    <property type="component" value="Unassembled WGS sequence"/>
</dbReference>
<evidence type="ECO:0000313" key="3">
    <source>
        <dbReference type="Proteomes" id="UP000549343"/>
    </source>
</evidence>
<dbReference type="EMBL" id="BAAAHD010000012">
    <property type="protein sequence ID" value="GAA0553440.1"/>
    <property type="molecule type" value="Genomic_DNA"/>
</dbReference>